<protein>
    <recommendedName>
        <fullName evidence="1">Transposase (putative) YhgA-like domain-containing protein</fullName>
    </recommendedName>
</protein>
<evidence type="ECO:0000313" key="3">
    <source>
        <dbReference type="Proteomes" id="UP000019194"/>
    </source>
</evidence>
<dbReference type="EMBL" id="CBWP010000075">
    <property type="protein sequence ID" value="CDL40637.1"/>
    <property type="molecule type" value="Genomic_DNA"/>
</dbReference>
<comment type="caution">
    <text evidence="2">The sequence shown here is derived from an EMBL/GenBank/DDBJ whole genome shotgun (WGS) entry which is preliminary data.</text>
</comment>
<organism evidence="2 3">
    <name type="scientific">Citrobacter freundii</name>
    <dbReference type="NCBI Taxonomy" id="546"/>
    <lineage>
        <taxon>Bacteria</taxon>
        <taxon>Pseudomonadati</taxon>
        <taxon>Pseudomonadota</taxon>
        <taxon>Gammaproteobacteria</taxon>
        <taxon>Enterobacterales</taxon>
        <taxon>Enterobacteriaceae</taxon>
        <taxon>Citrobacter</taxon>
        <taxon>Citrobacter freundii complex</taxon>
    </lineage>
</organism>
<proteinExistence type="predicted"/>
<evidence type="ECO:0000313" key="2">
    <source>
        <dbReference type="EMBL" id="CDL40637.1"/>
    </source>
</evidence>
<dbReference type="Proteomes" id="UP000019194">
    <property type="component" value="Unassembled WGS sequence"/>
</dbReference>
<name>A0A7G2ITZ2_CITFR</name>
<dbReference type="InterPro" id="IPR006842">
    <property type="entry name" value="Transposase_31"/>
</dbReference>
<accession>A0A7G2ITZ2</accession>
<evidence type="ECO:0000259" key="1">
    <source>
        <dbReference type="Pfam" id="PF04754"/>
    </source>
</evidence>
<feature type="domain" description="Transposase (putative) YhgA-like" evidence="1">
    <location>
        <begin position="6"/>
        <end position="43"/>
    </location>
</feature>
<sequence>MRCLKKKFLGHPDTARDFLDTYLPASLHELCDLDTLKLEPGSFY</sequence>
<dbReference type="Pfam" id="PF04754">
    <property type="entry name" value="Transposase_31"/>
    <property type="match status" value="1"/>
</dbReference>
<dbReference type="AlphaFoldDB" id="A0A7G2ITZ2"/>
<reference evidence="2 3" key="1">
    <citation type="submission" date="2013-10" db="EMBL/GenBank/DDBJ databases">
        <title>Antibiotic resistance diversity of beta-lactamase producers in the General Hospital Vienna.</title>
        <authorList>
            <person name="Barisic I."/>
            <person name="Mitteregger D."/>
            <person name="Hirschl A.M."/>
            <person name="Noehammer C."/>
            <person name="Wiesinger-Mayr H."/>
        </authorList>
    </citation>
    <scope>NUCLEOTIDE SEQUENCE [LARGE SCALE GENOMIC DNA]</scope>
    <source>
        <strain evidence="2 3">ISC11</strain>
    </source>
</reference>